<dbReference type="Pfam" id="PF02771">
    <property type="entry name" value="Acyl-CoA_dh_N"/>
    <property type="match status" value="1"/>
</dbReference>
<dbReference type="PANTHER" id="PTHR43884">
    <property type="entry name" value="ACYL-COA DEHYDROGENASE"/>
    <property type="match status" value="1"/>
</dbReference>
<dbReference type="SUPFAM" id="SSF56645">
    <property type="entry name" value="Acyl-CoA dehydrogenase NM domain-like"/>
    <property type="match status" value="1"/>
</dbReference>
<proteinExistence type="inferred from homology"/>
<evidence type="ECO:0000256" key="4">
    <source>
        <dbReference type="ARBA" id="ARBA00022827"/>
    </source>
</evidence>
<evidence type="ECO:0008006" key="10">
    <source>
        <dbReference type="Google" id="ProtNLM"/>
    </source>
</evidence>
<dbReference type="InterPro" id="IPR013786">
    <property type="entry name" value="AcylCoA_DH/ox_N"/>
</dbReference>
<evidence type="ECO:0000313" key="8">
    <source>
        <dbReference type="EMBL" id="GAA2410766.1"/>
    </source>
</evidence>
<dbReference type="RefSeq" id="WP_344588365.1">
    <property type="nucleotide sequence ID" value="NZ_BAAARW010000006.1"/>
</dbReference>
<evidence type="ECO:0000313" key="9">
    <source>
        <dbReference type="Proteomes" id="UP001501231"/>
    </source>
</evidence>
<dbReference type="InterPro" id="IPR009100">
    <property type="entry name" value="AcylCoA_DH/oxidase_NM_dom_sf"/>
</dbReference>
<dbReference type="Gene3D" id="1.10.540.10">
    <property type="entry name" value="Acyl-CoA dehydrogenase/oxidase, N-terminal domain"/>
    <property type="match status" value="1"/>
</dbReference>
<keyword evidence="4" id="KW-0274">FAD</keyword>
<dbReference type="Gene3D" id="1.20.140.10">
    <property type="entry name" value="Butyryl-CoA Dehydrogenase, subunit A, domain 3"/>
    <property type="match status" value="1"/>
</dbReference>
<keyword evidence="9" id="KW-1185">Reference proteome</keyword>
<dbReference type="Pfam" id="PF00441">
    <property type="entry name" value="Acyl-CoA_dh_1"/>
    <property type="match status" value="1"/>
</dbReference>
<dbReference type="InterPro" id="IPR009075">
    <property type="entry name" value="AcylCo_DH/oxidase_C"/>
</dbReference>
<evidence type="ECO:0000256" key="1">
    <source>
        <dbReference type="ARBA" id="ARBA00001974"/>
    </source>
</evidence>
<evidence type="ECO:0000256" key="3">
    <source>
        <dbReference type="ARBA" id="ARBA00022630"/>
    </source>
</evidence>
<comment type="similarity">
    <text evidence="2">Belongs to the acyl-CoA dehydrogenase family.</text>
</comment>
<dbReference type="EMBL" id="BAAARW010000006">
    <property type="protein sequence ID" value="GAA2410766.1"/>
    <property type="molecule type" value="Genomic_DNA"/>
</dbReference>
<dbReference type="PANTHER" id="PTHR43884:SF20">
    <property type="entry name" value="ACYL-COA DEHYDROGENASE FADE28"/>
    <property type="match status" value="1"/>
</dbReference>
<evidence type="ECO:0000256" key="2">
    <source>
        <dbReference type="ARBA" id="ARBA00009347"/>
    </source>
</evidence>
<feature type="domain" description="Acyl-CoA dehydrogenase/oxidase N-terminal" evidence="7">
    <location>
        <begin position="6"/>
        <end position="89"/>
    </location>
</feature>
<reference evidence="8 9" key="1">
    <citation type="journal article" date="2019" name="Int. J. Syst. Evol. Microbiol.">
        <title>The Global Catalogue of Microorganisms (GCM) 10K type strain sequencing project: providing services to taxonomists for standard genome sequencing and annotation.</title>
        <authorList>
            <consortium name="The Broad Institute Genomics Platform"/>
            <consortium name="The Broad Institute Genome Sequencing Center for Infectious Disease"/>
            <person name="Wu L."/>
            <person name="Ma J."/>
        </authorList>
    </citation>
    <scope>NUCLEOTIDE SEQUENCE [LARGE SCALE GENOMIC DNA]</scope>
    <source>
        <strain evidence="8 9">JCM 3325</strain>
    </source>
</reference>
<dbReference type="Proteomes" id="UP001501231">
    <property type="component" value="Unassembled WGS sequence"/>
</dbReference>
<gene>
    <name evidence="8" type="ORF">GCM10010191_19690</name>
</gene>
<dbReference type="InterPro" id="IPR037069">
    <property type="entry name" value="AcylCoA_DH/ox_N_sf"/>
</dbReference>
<evidence type="ECO:0000259" key="7">
    <source>
        <dbReference type="Pfam" id="PF02771"/>
    </source>
</evidence>
<sequence>MDFQPTEDQQALQAATRDLLDGRLGRDRLLALADGEAFDPALWRDLAGIGVFSLRAPAGDGDAALGMAEAALVFEELGRSLAPGPLVATCLAAGALPGATTGELVAGLIDLPADPLIAERAAPVLVEHADALDVLLTLDDTGVRRLDPEALKPDVLTPVAEPLDPLTPLHHAVGLPRGDKIAGPETAQRWRREGTVLTAALQAGIALRTTDLAVAYAKEREQFGRPIGSFQAVKHLCADMFARAEVARVAVYAAAVALDTPDTAPENGGQPAAVATAKLMAGQAALANTKTCVQVHGGMGFTWETGVHLFLKRALVLAASFGTASRHEETLAAALCFQPPARPSDTRSES</sequence>
<dbReference type="SUPFAM" id="SSF47203">
    <property type="entry name" value="Acyl-CoA dehydrogenase C-terminal domain-like"/>
    <property type="match status" value="1"/>
</dbReference>
<evidence type="ECO:0000256" key="5">
    <source>
        <dbReference type="ARBA" id="ARBA00023002"/>
    </source>
</evidence>
<comment type="caution">
    <text evidence="8">The sequence shown here is derived from an EMBL/GenBank/DDBJ whole genome shotgun (WGS) entry which is preliminary data.</text>
</comment>
<name>A0ABN3IS00_9ACTN</name>
<evidence type="ECO:0000259" key="6">
    <source>
        <dbReference type="Pfam" id="PF00441"/>
    </source>
</evidence>
<dbReference type="InterPro" id="IPR036250">
    <property type="entry name" value="AcylCo_DH-like_C"/>
</dbReference>
<keyword evidence="5" id="KW-0560">Oxidoreductase</keyword>
<feature type="domain" description="Acyl-CoA dehydrogenase/oxidase C-terminal" evidence="6">
    <location>
        <begin position="196"/>
        <end position="335"/>
    </location>
</feature>
<protein>
    <recommendedName>
        <fullName evidence="10">Acyl-CoA dehydrogenase</fullName>
    </recommendedName>
</protein>
<comment type="cofactor">
    <cofactor evidence="1">
        <name>FAD</name>
        <dbReference type="ChEBI" id="CHEBI:57692"/>
    </cofactor>
</comment>
<keyword evidence="3" id="KW-0285">Flavoprotein</keyword>
<organism evidence="8 9">
    <name type="scientific">Actinomadura vinacea</name>
    <dbReference type="NCBI Taxonomy" id="115336"/>
    <lineage>
        <taxon>Bacteria</taxon>
        <taxon>Bacillati</taxon>
        <taxon>Actinomycetota</taxon>
        <taxon>Actinomycetes</taxon>
        <taxon>Streptosporangiales</taxon>
        <taxon>Thermomonosporaceae</taxon>
        <taxon>Actinomadura</taxon>
    </lineage>
</organism>
<accession>A0ABN3IS00</accession>